<dbReference type="EMBL" id="JAVRQU010000017">
    <property type="protein sequence ID" value="KAK5693373.1"/>
    <property type="molecule type" value="Genomic_DNA"/>
</dbReference>
<dbReference type="SUPFAM" id="SSF81383">
    <property type="entry name" value="F-box domain"/>
    <property type="match status" value="1"/>
</dbReference>
<organism evidence="1 2">
    <name type="scientific">Elasticomyces elasticus</name>
    <dbReference type="NCBI Taxonomy" id="574655"/>
    <lineage>
        <taxon>Eukaryota</taxon>
        <taxon>Fungi</taxon>
        <taxon>Dikarya</taxon>
        <taxon>Ascomycota</taxon>
        <taxon>Pezizomycotina</taxon>
        <taxon>Dothideomycetes</taxon>
        <taxon>Dothideomycetidae</taxon>
        <taxon>Mycosphaerellales</taxon>
        <taxon>Teratosphaeriaceae</taxon>
        <taxon>Elasticomyces</taxon>
    </lineage>
</organism>
<dbReference type="InterPro" id="IPR036047">
    <property type="entry name" value="F-box-like_dom_sf"/>
</dbReference>
<evidence type="ECO:0008006" key="3">
    <source>
        <dbReference type="Google" id="ProtNLM"/>
    </source>
</evidence>
<evidence type="ECO:0000313" key="1">
    <source>
        <dbReference type="EMBL" id="KAK5693373.1"/>
    </source>
</evidence>
<accession>A0AAN7W3Y8</accession>
<dbReference type="AlphaFoldDB" id="A0AAN7W3Y8"/>
<protein>
    <recommendedName>
        <fullName evidence="3">F-box domain-containing protein</fullName>
    </recommendedName>
</protein>
<evidence type="ECO:0000313" key="2">
    <source>
        <dbReference type="Proteomes" id="UP001310594"/>
    </source>
</evidence>
<reference evidence="1" key="1">
    <citation type="submission" date="2023-08" db="EMBL/GenBank/DDBJ databases">
        <title>Black Yeasts Isolated from many extreme environments.</title>
        <authorList>
            <person name="Coleine C."/>
            <person name="Stajich J.E."/>
            <person name="Selbmann L."/>
        </authorList>
    </citation>
    <scope>NUCLEOTIDE SEQUENCE</scope>
    <source>
        <strain evidence="1">CCFEE 5810</strain>
    </source>
</reference>
<dbReference type="Proteomes" id="UP001310594">
    <property type="component" value="Unassembled WGS sequence"/>
</dbReference>
<sequence>MGYSERHCQLCGVGFNIGRIRKADEPESAAWHYYGTDFITDVDTAECEAEGCTNIPRTEHPDPGVSAEAEHIAGPNCKSTQGYSGWRITVEEMGDILRCLCIAAKPEDWQPEIGDKDYEIDATYCFVAGVSKCPDEFEAGELTPTRHGLSDTMINNEAMEGLGSEEEWAIPIHEACFQMFERASREKIGKVDIDGLWRLRDIEGDWPEGFMDPLKRLDVTIVSEQNYNCALGTEYLVSHPLRVHGLDQLIKSCALAGEAPCEVVFDIGQATESHHDPFAALSAELCELLLGHLERRDVANLRLVSRSFRQLPQLYFRQLVKTEMPWVWEVTSLKGRKVDWHNMWCRLSAADGGAGMDAQQRHWLQQLPQDKNEILRNQLRNEGLTGMEMSREWAKRSLNLKQQVDDDIKAANDAGKWPADTRKATEIRGLRNRRRIWEDLEEIVKRIAALPPVEEDEDAESRVW</sequence>
<gene>
    <name evidence="1" type="ORF">LTR97_009942</name>
</gene>
<name>A0AAN7W3Y8_9PEZI</name>
<proteinExistence type="predicted"/>
<comment type="caution">
    <text evidence="1">The sequence shown here is derived from an EMBL/GenBank/DDBJ whole genome shotgun (WGS) entry which is preliminary data.</text>
</comment>